<dbReference type="EMBL" id="JAULUE010002058">
    <property type="protein sequence ID" value="KAK5887614.1"/>
    <property type="molecule type" value="Genomic_DNA"/>
</dbReference>
<evidence type="ECO:0000313" key="3">
    <source>
        <dbReference type="Proteomes" id="UP001335648"/>
    </source>
</evidence>
<evidence type="ECO:0000256" key="1">
    <source>
        <dbReference type="SAM" id="MobiDB-lite"/>
    </source>
</evidence>
<reference evidence="2 3" key="1">
    <citation type="journal article" date="2023" name="Mol. Biol. Evol.">
        <title>Genomics of Secondarily Temperate Adaptation in the Only Non-Antarctic Icefish.</title>
        <authorList>
            <person name="Rivera-Colon A.G."/>
            <person name="Rayamajhi N."/>
            <person name="Minhas B.F."/>
            <person name="Madrigal G."/>
            <person name="Bilyk K.T."/>
            <person name="Yoon V."/>
            <person name="Hune M."/>
            <person name="Gregory S."/>
            <person name="Cheng C.H.C."/>
            <person name="Catchen J.M."/>
        </authorList>
    </citation>
    <scope>NUCLEOTIDE SEQUENCE [LARGE SCALE GENOMIC DNA]</scope>
    <source>
        <strain evidence="2">JC2023a</strain>
    </source>
</reference>
<protein>
    <submittedName>
        <fullName evidence="2">Uncharacterized protein</fullName>
    </submittedName>
</protein>
<dbReference type="AlphaFoldDB" id="A0AAN8GQ21"/>
<comment type="caution">
    <text evidence="2">The sequence shown here is derived from an EMBL/GenBank/DDBJ whole genome shotgun (WGS) entry which is preliminary data.</text>
</comment>
<organism evidence="2 3">
    <name type="scientific">Champsocephalus esox</name>
    <name type="common">pike icefish</name>
    <dbReference type="NCBI Taxonomy" id="159716"/>
    <lineage>
        <taxon>Eukaryota</taxon>
        <taxon>Metazoa</taxon>
        <taxon>Chordata</taxon>
        <taxon>Craniata</taxon>
        <taxon>Vertebrata</taxon>
        <taxon>Euteleostomi</taxon>
        <taxon>Actinopterygii</taxon>
        <taxon>Neopterygii</taxon>
        <taxon>Teleostei</taxon>
        <taxon>Neoteleostei</taxon>
        <taxon>Acanthomorphata</taxon>
        <taxon>Eupercaria</taxon>
        <taxon>Perciformes</taxon>
        <taxon>Notothenioidei</taxon>
        <taxon>Channichthyidae</taxon>
        <taxon>Champsocephalus</taxon>
    </lineage>
</organism>
<feature type="region of interest" description="Disordered" evidence="1">
    <location>
        <begin position="1"/>
        <end position="41"/>
    </location>
</feature>
<dbReference type="Proteomes" id="UP001335648">
    <property type="component" value="Unassembled WGS sequence"/>
</dbReference>
<gene>
    <name evidence="2" type="ORF">CesoFtcFv8_016205</name>
</gene>
<keyword evidence="3" id="KW-1185">Reference proteome</keyword>
<sequence length="67" mass="7653">MIHVPVQSGRRGQTDMHKQDALPGAPRGPRDIRSSTRHKRKSIMKNFIYSDRKKAYWALSSDLDTSA</sequence>
<proteinExistence type="predicted"/>
<name>A0AAN8GQ21_9TELE</name>
<evidence type="ECO:0000313" key="2">
    <source>
        <dbReference type="EMBL" id="KAK5887614.1"/>
    </source>
</evidence>
<accession>A0AAN8GQ21</accession>